<feature type="domain" description="Peptidase M16 N-terminal" evidence="2">
    <location>
        <begin position="86"/>
        <end position="230"/>
    </location>
</feature>
<dbReference type="Gene3D" id="3.30.830.10">
    <property type="entry name" value="Metalloenzyme, LuxS/M16 peptidase-like"/>
    <property type="match status" value="2"/>
</dbReference>
<keyword evidence="5" id="KW-1185">Reference proteome</keyword>
<evidence type="ECO:0000259" key="3">
    <source>
        <dbReference type="Pfam" id="PF05193"/>
    </source>
</evidence>
<protein>
    <submittedName>
        <fullName evidence="4">Zinc protease</fullName>
        <ecNumber evidence="4">3.4.24.-</ecNumber>
    </submittedName>
</protein>
<dbReference type="InterPro" id="IPR011249">
    <property type="entry name" value="Metalloenz_LuxS/M16"/>
</dbReference>
<dbReference type="InterPro" id="IPR007863">
    <property type="entry name" value="Peptidase_M16_C"/>
</dbReference>
<dbReference type="Pfam" id="PF05193">
    <property type="entry name" value="Peptidase_M16_C"/>
    <property type="match status" value="1"/>
</dbReference>
<dbReference type="InterPro" id="IPR050361">
    <property type="entry name" value="MPP/UQCRC_Complex"/>
</dbReference>
<dbReference type="GO" id="GO:0008233">
    <property type="term" value="F:peptidase activity"/>
    <property type="evidence" value="ECO:0007669"/>
    <property type="project" value="UniProtKB-KW"/>
</dbReference>
<dbReference type="InterPro" id="IPR011765">
    <property type="entry name" value="Pept_M16_N"/>
</dbReference>
<evidence type="ECO:0000313" key="5">
    <source>
        <dbReference type="Proteomes" id="UP000231701"/>
    </source>
</evidence>
<gene>
    <name evidence="4" type="ORF">Ga0123461_0037</name>
</gene>
<sequence length="491" mass="55280">MSIIADKFKLYGSFLMWKREKFTLLMQSYRFARQPALNHDRHPDKFPTGEPMPKLLLTFLLLISLTPVVQAAELKEATYKNGVKLIVEEDHSAPVAMVQVWLKVGGRDELPGKTGLAHVFEHMMFKGSNKLGPGEYSKRISAMGGNDNAFTSTDYTAYFQTVPAKRIDEVLAMEAERFANLKLRDADFQKEIKVIMEERRMRTEDDPNSHMFEELSAASLRLHPYRNPVIGWMQDLEKLTIEDVKAFYKKHYVAGNVVVVVVGDVDFEQAKKTVANTFGRMKARPVPARFNPVEPKTFGAKRIQVTLPAQLPMLAITVPVPVWKPGENDREAAALTLATQILAGGRAARLQRELVDEQRKAFAAGAGYDAHGMGLDLWYAYGMLGPGQTPEAFEKSLWSLLDNMANHEVDEKRLNAAKRNIIAAEVFAQDSLYLRAKEIGRMEVVGIGANNRNLWLESIRSVTTDDIKQAMGRWLKRERSTTGVLLPEVKS</sequence>
<dbReference type="GO" id="GO:0046872">
    <property type="term" value="F:metal ion binding"/>
    <property type="evidence" value="ECO:0007669"/>
    <property type="project" value="InterPro"/>
</dbReference>
<dbReference type="GO" id="GO:0006508">
    <property type="term" value="P:proteolysis"/>
    <property type="evidence" value="ECO:0007669"/>
    <property type="project" value="UniProtKB-KW"/>
</dbReference>
<dbReference type="Proteomes" id="UP000231701">
    <property type="component" value="Chromosome"/>
</dbReference>
<keyword evidence="4" id="KW-0378">Hydrolase</keyword>
<proteinExistence type="inferred from homology"/>
<dbReference type="PANTHER" id="PTHR11851">
    <property type="entry name" value="METALLOPROTEASE"/>
    <property type="match status" value="1"/>
</dbReference>
<feature type="domain" description="Peptidase M16 C-terminal" evidence="3">
    <location>
        <begin position="238"/>
        <end position="420"/>
    </location>
</feature>
<reference evidence="4 5" key="1">
    <citation type="submission" date="2016-12" db="EMBL/GenBank/DDBJ databases">
        <title>Isolation and genomic insights into novel planktonic Zetaproteobacteria from stratified waters of the Chesapeake Bay.</title>
        <authorList>
            <person name="McAllister S.M."/>
            <person name="Kato S."/>
            <person name="Chan C.S."/>
            <person name="Chiu B.K."/>
            <person name="Field E.K."/>
        </authorList>
    </citation>
    <scope>NUCLEOTIDE SEQUENCE [LARGE SCALE GENOMIC DNA]</scope>
    <source>
        <strain evidence="4 5">CP-5</strain>
    </source>
</reference>
<evidence type="ECO:0000313" key="4">
    <source>
        <dbReference type="EMBL" id="ATX78490.1"/>
    </source>
</evidence>
<dbReference type="RefSeq" id="WP_232710245.1">
    <property type="nucleotide sequence ID" value="NZ_CP018799.1"/>
</dbReference>
<dbReference type="AlphaFoldDB" id="A0A2K8KUS9"/>
<evidence type="ECO:0000259" key="2">
    <source>
        <dbReference type="Pfam" id="PF00675"/>
    </source>
</evidence>
<dbReference type="PANTHER" id="PTHR11851:SF49">
    <property type="entry name" value="MITOCHONDRIAL-PROCESSING PEPTIDASE SUBUNIT ALPHA"/>
    <property type="match status" value="1"/>
</dbReference>
<organism evidence="4 5">
    <name type="scientific">Mariprofundus aestuarium</name>
    <dbReference type="NCBI Taxonomy" id="1921086"/>
    <lineage>
        <taxon>Bacteria</taxon>
        <taxon>Pseudomonadati</taxon>
        <taxon>Pseudomonadota</taxon>
        <taxon>Candidatius Mariprofundia</taxon>
        <taxon>Mariprofundales</taxon>
        <taxon>Mariprofundaceae</taxon>
        <taxon>Mariprofundus</taxon>
    </lineage>
</organism>
<keyword evidence="4" id="KW-0645">Protease</keyword>
<comment type="similarity">
    <text evidence="1">Belongs to the peptidase M16 family.</text>
</comment>
<dbReference type="EMBL" id="CP018799">
    <property type="protein sequence ID" value="ATX78490.1"/>
    <property type="molecule type" value="Genomic_DNA"/>
</dbReference>
<dbReference type="Pfam" id="PF00675">
    <property type="entry name" value="Peptidase_M16"/>
    <property type="match status" value="1"/>
</dbReference>
<dbReference type="EC" id="3.4.24.-" evidence="4"/>
<dbReference type="SUPFAM" id="SSF63411">
    <property type="entry name" value="LuxS/MPP-like metallohydrolase"/>
    <property type="match status" value="2"/>
</dbReference>
<accession>A0A2K8KUS9</accession>
<name>A0A2K8KUS9_MARES</name>
<dbReference type="KEGG" id="maes:Ga0123461_0037"/>
<evidence type="ECO:0000256" key="1">
    <source>
        <dbReference type="ARBA" id="ARBA00007261"/>
    </source>
</evidence>